<keyword evidence="3" id="KW-1185">Reference proteome</keyword>
<feature type="compositionally biased region" description="Polar residues" evidence="1">
    <location>
        <begin position="8"/>
        <end position="28"/>
    </location>
</feature>
<feature type="region of interest" description="Disordered" evidence="1">
    <location>
        <begin position="1"/>
        <end position="96"/>
    </location>
</feature>
<name>A0A124EBS5_9ACTN</name>
<evidence type="ECO:0000313" key="2">
    <source>
        <dbReference type="EMBL" id="KUH35392.1"/>
    </source>
</evidence>
<evidence type="ECO:0000256" key="1">
    <source>
        <dbReference type="SAM" id="MobiDB-lite"/>
    </source>
</evidence>
<dbReference type="EMBL" id="LNSV01000146">
    <property type="protein sequence ID" value="KUH35392.1"/>
    <property type="molecule type" value="Genomic_DNA"/>
</dbReference>
<comment type="caution">
    <text evidence="2">The sequence shown here is derived from an EMBL/GenBank/DDBJ whole genome shotgun (WGS) entry which is preliminary data.</text>
</comment>
<evidence type="ECO:0000313" key="3">
    <source>
        <dbReference type="Proteomes" id="UP000054011"/>
    </source>
</evidence>
<proteinExistence type="predicted"/>
<accession>A0A124EBS5</accession>
<feature type="compositionally biased region" description="Polar residues" evidence="1">
    <location>
        <begin position="41"/>
        <end position="54"/>
    </location>
</feature>
<organism evidence="2 3">
    <name type="scientific">Streptomyces kanasensis</name>
    <dbReference type="NCBI Taxonomy" id="936756"/>
    <lineage>
        <taxon>Bacteria</taxon>
        <taxon>Bacillati</taxon>
        <taxon>Actinomycetota</taxon>
        <taxon>Actinomycetes</taxon>
        <taxon>Kitasatosporales</taxon>
        <taxon>Streptomycetaceae</taxon>
        <taxon>Streptomyces</taxon>
    </lineage>
</organism>
<protein>
    <submittedName>
        <fullName evidence="2">Uncharacterized protein</fullName>
    </submittedName>
</protein>
<sequence>MGRRPSRDTSPAGSANSTVSATRRSGPNSVDRAGLGVPVSRATTSRSTPVSCSAISCAEPNRPAGSGSVARTSSRWNDSYRRKTGMCRGSGSESANTLVYPWKSNVSTASVRATVYRSDATDGPDSATSGAW</sequence>
<dbReference type="AlphaFoldDB" id="A0A124EBS5"/>
<reference evidence="2 3" key="1">
    <citation type="submission" date="2015-11" db="EMBL/GenBank/DDBJ databases">
        <title>Genome-wide analysis reveals the secondary metabolome in Streptomyces kanasensis ZX01.</title>
        <authorList>
            <person name="Zhang G."/>
            <person name="Han L."/>
            <person name="Feng J."/>
            <person name="Zhang X."/>
        </authorList>
    </citation>
    <scope>NUCLEOTIDE SEQUENCE [LARGE SCALE GENOMIC DNA]</scope>
    <source>
        <strain evidence="2 3">ZX01</strain>
    </source>
</reference>
<gene>
    <name evidence="2" type="ORF">ATE80_29460</name>
</gene>
<dbReference type="Proteomes" id="UP000054011">
    <property type="component" value="Unassembled WGS sequence"/>
</dbReference>